<evidence type="ECO:0000256" key="4">
    <source>
        <dbReference type="ARBA" id="ARBA00022448"/>
    </source>
</evidence>
<feature type="transmembrane region" description="Helical" evidence="13">
    <location>
        <begin position="283"/>
        <end position="303"/>
    </location>
</feature>
<keyword evidence="4" id="KW-0813">Transport</keyword>
<dbReference type="InterPro" id="IPR037294">
    <property type="entry name" value="ABC_BtuC-like"/>
</dbReference>
<dbReference type="Proteomes" id="UP000294820">
    <property type="component" value="Chromosome 1"/>
</dbReference>
<dbReference type="KEGG" id="daq:DAQ1742_01518"/>
<evidence type="ECO:0000256" key="6">
    <source>
        <dbReference type="ARBA" id="ARBA00022496"/>
    </source>
</evidence>
<evidence type="ECO:0000256" key="7">
    <source>
        <dbReference type="ARBA" id="ARBA00022692"/>
    </source>
</evidence>
<feature type="transmembrane region" description="Helical" evidence="13">
    <location>
        <begin position="202"/>
        <end position="223"/>
    </location>
</feature>
<evidence type="ECO:0000256" key="11">
    <source>
        <dbReference type="ARBA" id="ARBA00023136"/>
    </source>
</evidence>
<evidence type="ECO:0000256" key="9">
    <source>
        <dbReference type="ARBA" id="ARBA00023004"/>
    </source>
</evidence>
<comment type="subcellular location">
    <subcellularLocation>
        <location evidence="1">Cell inner membrane</location>
    </subcellularLocation>
    <subcellularLocation>
        <location evidence="2">Cell membrane</location>
        <topology evidence="2">Multi-pass membrane protein</topology>
    </subcellularLocation>
</comment>
<feature type="transmembrane region" description="Helical" evidence="13">
    <location>
        <begin position="312"/>
        <end position="330"/>
    </location>
</feature>
<dbReference type="PANTHER" id="PTHR30472:SF1">
    <property type="entry name" value="FE(3+) DICITRATE TRANSPORT SYSTEM PERMEASE PROTEIN FECC-RELATED"/>
    <property type="match status" value="1"/>
</dbReference>
<dbReference type="InterPro" id="IPR000522">
    <property type="entry name" value="ABC_transptr_permease_BtuC"/>
</dbReference>
<evidence type="ECO:0000313" key="14">
    <source>
        <dbReference type="EMBL" id="SLM62488.1"/>
    </source>
</evidence>
<organism evidence="14 15">
    <name type="scientific">Dickeya aquatica</name>
    <dbReference type="NCBI Taxonomy" id="1401087"/>
    <lineage>
        <taxon>Bacteria</taxon>
        <taxon>Pseudomonadati</taxon>
        <taxon>Pseudomonadota</taxon>
        <taxon>Gammaproteobacteria</taxon>
        <taxon>Enterobacterales</taxon>
        <taxon>Pectobacteriaceae</taxon>
        <taxon>Dickeya</taxon>
    </lineage>
</organism>
<sequence length="339" mass="35001">MNPLITAARRPWPVVLTAGLAVLVLAGLSVMTGPVWIAPGQVLAAFWQHDALNVSHILVTSTRLARTLMAMLVGAALAVAGLLMQVLTRNPLASPGLFGINAGAMFLLIVCVSWFPALGMAVWLWAAFAGAALAGGLVWLVGTLGKGSLNPLRIVLAGAAITALFSAFSQALLVVNQEGLDTVLFWLAGSVAGRELNAVLPLMGYGVLALLAAMCLSGQINVLHAGDAIARGLGQRTARLRALMSLVVVVLAGSAVAMAGSIGFIGLIVPHLARTLLPADHRWLLPGCALLGAALLLLADILARVVILPQEVPVGVMTALFGAPFFIMQLRRGGRHGAG</sequence>
<feature type="transmembrane region" description="Helical" evidence="13">
    <location>
        <begin position="68"/>
        <end position="86"/>
    </location>
</feature>
<evidence type="ECO:0000256" key="1">
    <source>
        <dbReference type="ARBA" id="ARBA00004533"/>
    </source>
</evidence>
<comment type="similarity">
    <text evidence="3">Belongs to the binding-protein-dependent transport system permease family. FecCD subfamily.</text>
</comment>
<evidence type="ECO:0000256" key="5">
    <source>
        <dbReference type="ARBA" id="ARBA00022475"/>
    </source>
</evidence>
<keyword evidence="8 13" id="KW-1133">Transmembrane helix</keyword>
<dbReference type="GO" id="GO:0022857">
    <property type="term" value="F:transmembrane transporter activity"/>
    <property type="evidence" value="ECO:0007669"/>
    <property type="project" value="InterPro"/>
</dbReference>
<evidence type="ECO:0000256" key="13">
    <source>
        <dbReference type="SAM" id="Phobius"/>
    </source>
</evidence>
<keyword evidence="5" id="KW-1003">Cell membrane</keyword>
<dbReference type="GO" id="GO:0042935">
    <property type="term" value="P:achromobactin transport"/>
    <property type="evidence" value="ECO:0007669"/>
    <property type="project" value="UniProtKB-ARBA"/>
</dbReference>
<comment type="function">
    <text evidence="12">Part of the binding-protein-dependent transport system CbrABCD for uptake of the siderophore achromobactin. Probably responsible for the translocation of the substrate across the membrane.</text>
</comment>
<dbReference type="Pfam" id="PF01032">
    <property type="entry name" value="FecCD"/>
    <property type="match status" value="1"/>
</dbReference>
<name>A0A375A8S8_9GAMM</name>
<keyword evidence="7 13" id="KW-0812">Transmembrane</keyword>
<dbReference type="EMBL" id="LT615367">
    <property type="protein sequence ID" value="SLM62488.1"/>
    <property type="molecule type" value="Genomic_DNA"/>
</dbReference>
<dbReference type="Gene3D" id="1.10.3470.10">
    <property type="entry name" value="ABC transporter involved in vitamin B12 uptake, BtuC"/>
    <property type="match status" value="1"/>
</dbReference>
<evidence type="ECO:0000313" key="15">
    <source>
        <dbReference type="Proteomes" id="UP000294820"/>
    </source>
</evidence>
<feature type="transmembrane region" description="Helical" evidence="13">
    <location>
        <begin position="243"/>
        <end position="271"/>
    </location>
</feature>
<evidence type="ECO:0000256" key="8">
    <source>
        <dbReference type="ARBA" id="ARBA00022989"/>
    </source>
</evidence>
<reference evidence="14 15" key="1">
    <citation type="submission" date="2016-09" db="EMBL/GenBank/DDBJ databases">
        <authorList>
            <person name="Reverchon S."/>
            <person name="Nasser W."/>
            <person name="Leonard S."/>
            <person name="Brochier C."/>
            <person name="Duprey A."/>
        </authorList>
    </citation>
    <scope>NUCLEOTIDE SEQUENCE [LARGE SCALE GENOMIC DNA]</scope>
    <source>
        <strain evidence="14 15">174/2</strain>
    </source>
</reference>
<gene>
    <name evidence="14" type="primary">cbrB</name>
    <name evidence="14" type="ORF">DAQ1742_01518</name>
</gene>
<evidence type="ECO:0000256" key="2">
    <source>
        <dbReference type="ARBA" id="ARBA00004651"/>
    </source>
</evidence>
<dbReference type="SUPFAM" id="SSF81345">
    <property type="entry name" value="ABC transporter involved in vitamin B12 uptake, BtuC"/>
    <property type="match status" value="1"/>
</dbReference>
<feature type="transmembrane region" description="Helical" evidence="13">
    <location>
        <begin position="98"/>
        <end position="116"/>
    </location>
</feature>
<feature type="transmembrane region" description="Helical" evidence="13">
    <location>
        <begin position="122"/>
        <end position="142"/>
    </location>
</feature>
<dbReference type="PANTHER" id="PTHR30472">
    <property type="entry name" value="FERRIC ENTEROBACTIN TRANSPORT SYSTEM PERMEASE PROTEIN"/>
    <property type="match status" value="1"/>
</dbReference>
<keyword evidence="11 13" id="KW-0472">Membrane</keyword>
<dbReference type="GO" id="GO:0005886">
    <property type="term" value="C:plasma membrane"/>
    <property type="evidence" value="ECO:0007669"/>
    <property type="project" value="UniProtKB-SubCell"/>
</dbReference>
<dbReference type="GO" id="GO:0033214">
    <property type="term" value="P:siderophore-iron import into cell"/>
    <property type="evidence" value="ECO:0007669"/>
    <property type="project" value="TreeGrafter"/>
</dbReference>
<accession>A0A375A8S8</accession>
<evidence type="ECO:0000256" key="3">
    <source>
        <dbReference type="ARBA" id="ARBA00007935"/>
    </source>
</evidence>
<evidence type="ECO:0000256" key="12">
    <source>
        <dbReference type="ARBA" id="ARBA00053987"/>
    </source>
</evidence>
<protein>
    <submittedName>
        <fullName evidence="14">Siderophore achromobactin ABC transporter, permease protein</fullName>
    </submittedName>
</protein>
<proteinExistence type="inferred from homology"/>
<keyword evidence="10" id="KW-0406">Ion transport</keyword>
<dbReference type="AlphaFoldDB" id="A0A375A8S8"/>
<dbReference type="FunFam" id="1.10.3470.10:FF:000001">
    <property type="entry name" value="Vitamin B12 ABC transporter permease BtuC"/>
    <property type="match status" value="1"/>
</dbReference>
<keyword evidence="15" id="KW-1185">Reference proteome</keyword>
<dbReference type="CDD" id="cd06550">
    <property type="entry name" value="TM_ABC_iron-siderophores_like"/>
    <property type="match status" value="1"/>
</dbReference>
<feature type="transmembrane region" description="Helical" evidence="13">
    <location>
        <begin position="154"/>
        <end position="175"/>
    </location>
</feature>
<keyword evidence="9" id="KW-0408">Iron</keyword>
<keyword evidence="6" id="KW-0410">Iron transport</keyword>
<evidence type="ECO:0000256" key="10">
    <source>
        <dbReference type="ARBA" id="ARBA00023065"/>
    </source>
</evidence>